<evidence type="ECO:0000313" key="3">
    <source>
        <dbReference type="Proteomes" id="UP001462502"/>
    </source>
</evidence>
<dbReference type="InterPro" id="IPR052189">
    <property type="entry name" value="L-asp_N-monooxygenase_NS-form"/>
</dbReference>
<keyword evidence="3" id="KW-1185">Reference proteome</keyword>
<sequence length="481" mass="53640">MFDIAIVGVGATGVSLLKQIQDEAYSAGLHKVRVALLSPQAEFARGKAFGDAASIHKVNTPPWMLSISDQEPTGFAQWMAGKGRNGELYPNRLTYSDFLNETYQDVVESGLLDIYEIHEQVEDLLPEGGGYRLMSTRGTLAIAKRVVLCLGSLHGSHFPKFRALPGFIDHHSQFEQVPDGRVLIAGSGLTAIDALRSLQSNQNREIHLFSRHGYAPTCLTASNRYEPRHLTWNNLLRGGEGGVRLDHFIGLLKQERDSLRGGDERDHAMRILRHEGEAAYFEYLMARSAEANLPYQDILVSTRPYMHKLWQAMPVEDRLSFHLNFGAAWAAWRHPIPYEVVGELAAAADEGRLRIHKAASTPVWERGEFVMRTDDGEIIRSTVMIDGTGGSNRLDGIEAPLVRNLLARGLVEAHPCGGIDIHPMTFECRYGGRPTRRLYNLGPLNKGSLFSTNAFWFNARCAGQWARQWIIDVAAEDAAWI</sequence>
<evidence type="ECO:0000259" key="1">
    <source>
        <dbReference type="Pfam" id="PF13454"/>
    </source>
</evidence>
<dbReference type="PANTHER" id="PTHR40254:SF1">
    <property type="entry name" value="BLR0577 PROTEIN"/>
    <property type="match status" value="1"/>
</dbReference>
<dbReference type="InterPro" id="IPR036188">
    <property type="entry name" value="FAD/NAD-bd_sf"/>
</dbReference>
<dbReference type="Pfam" id="PF13454">
    <property type="entry name" value="NAD_binding_9"/>
    <property type="match status" value="1"/>
</dbReference>
<dbReference type="PANTHER" id="PTHR40254">
    <property type="entry name" value="BLR0577 PROTEIN"/>
    <property type="match status" value="1"/>
</dbReference>
<dbReference type="InterPro" id="IPR038732">
    <property type="entry name" value="HpyO/CreE_NAD-binding"/>
</dbReference>
<dbReference type="RefSeq" id="WP_347936273.1">
    <property type="nucleotide sequence ID" value="NZ_CP158160.1"/>
</dbReference>
<evidence type="ECO:0000313" key="2">
    <source>
        <dbReference type="EMBL" id="MEO9385045.1"/>
    </source>
</evidence>
<name>A0ABV0IWW5_9NEIS</name>
<dbReference type="Gene3D" id="3.50.50.60">
    <property type="entry name" value="FAD/NAD(P)-binding domain"/>
    <property type="match status" value="1"/>
</dbReference>
<accession>A0ABV0IWW5</accession>
<feature type="domain" description="FAD-dependent urate hydroxylase HpyO/Asp monooxygenase CreE-like FAD/NAD(P)-binding" evidence="1">
    <location>
        <begin position="5"/>
        <end position="152"/>
    </location>
</feature>
<comment type="caution">
    <text evidence="2">The sequence shown here is derived from an EMBL/GenBank/DDBJ whole genome shotgun (WGS) entry which is preliminary data.</text>
</comment>
<proteinExistence type="predicted"/>
<protein>
    <submittedName>
        <fullName evidence="2">FAD/NAD(P)-binding protein</fullName>
    </submittedName>
</protein>
<dbReference type="SUPFAM" id="SSF51905">
    <property type="entry name" value="FAD/NAD(P)-binding domain"/>
    <property type="match status" value="2"/>
</dbReference>
<reference evidence="2 3" key="1">
    <citation type="submission" date="2024-05" db="EMBL/GenBank/DDBJ databases">
        <authorList>
            <person name="De Oliveira J.P."/>
            <person name="Noriler S.A."/>
            <person name="De Oliveira A.G."/>
            <person name="Sipoli D.S."/>
        </authorList>
    </citation>
    <scope>NUCLEOTIDE SEQUENCE [LARGE SCALE GENOMIC DNA]</scope>
    <source>
        <strain evidence="2 3">LABIM192</strain>
    </source>
</reference>
<dbReference type="EMBL" id="JBDXMI010000001">
    <property type="protein sequence ID" value="MEO9385045.1"/>
    <property type="molecule type" value="Genomic_DNA"/>
</dbReference>
<organism evidence="2 3">
    <name type="scientific">Chromobacterium phragmitis</name>
    <dbReference type="NCBI Taxonomy" id="2202141"/>
    <lineage>
        <taxon>Bacteria</taxon>
        <taxon>Pseudomonadati</taxon>
        <taxon>Pseudomonadota</taxon>
        <taxon>Betaproteobacteria</taxon>
        <taxon>Neisseriales</taxon>
        <taxon>Chromobacteriaceae</taxon>
        <taxon>Chromobacterium</taxon>
    </lineage>
</organism>
<gene>
    <name evidence="2" type="ORF">ABI908_13190</name>
</gene>
<dbReference type="Proteomes" id="UP001462502">
    <property type="component" value="Unassembled WGS sequence"/>
</dbReference>